<dbReference type="PANTHER" id="PTHR38795:SF1">
    <property type="entry name" value="DUF6604 DOMAIN-CONTAINING PROTEIN"/>
    <property type="match status" value="1"/>
</dbReference>
<dbReference type="PANTHER" id="PTHR38795">
    <property type="entry name" value="DUF6604 DOMAIN-CONTAINING PROTEIN"/>
    <property type="match status" value="1"/>
</dbReference>
<feature type="domain" description="DUF6604" evidence="1">
    <location>
        <begin position="12"/>
        <end position="246"/>
    </location>
</feature>
<evidence type="ECO:0000313" key="2">
    <source>
        <dbReference type="EMBL" id="KAK5698803.1"/>
    </source>
</evidence>
<dbReference type="EMBL" id="JAVRQU010000009">
    <property type="protein sequence ID" value="KAK5698803.1"/>
    <property type="molecule type" value="Genomic_DNA"/>
</dbReference>
<organism evidence="2 3">
    <name type="scientific">Elasticomyces elasticus</name>
    <dbReference type="NCBI Taxonomy" id="574655"/>
    <lineage>
        <taxon>Eukaryota</taxon>
        <taxon>Fungi</taxon>
        <taxon>Dikarya</taxon>
        <taxon>Ascomycota</taxon>
        <taxon>Pezizomycotina</taxon>
        <taxon>Dothideomycetes</taxon>
        <taxon>Dothideomycetidae</taxon>
        <taxon>Mycosphaerellales</taxon>
        <taxon>Teratosphaeriaceae</taxon>
        <taxon>Elasticomyces</taxon>
    </lineage>
</organism>
<evidence type="ECO:0000259" key="1">
    <source>
        <dbReference type="Pfam" id="PF20253"/>
    </source>
</evidence>
<reference evidence="2" key="1">
    <citation type="submission" date="2023-08" db="EMBL/GenBank/DDBJ databases">
        <title>Black Yeasts Isolated from many extreme environments.</title>
        <authorList>
            <person name="Coleine C."/>
            <person name="Stajich J.E."/>
            <person name="Selbmann L."/>
        </authorList>
    </citation>
    <scope>NUCLEOTIDE SEQUENCE</scope>
    <source>
        <strain evidence="2">CCFEE 5810</strain>
    </source>
</reference>
<name>A0AAN7W7Z2_9PEZI</name>
<evidence type="ECO:0000313" key="3">
    <source>
        <dbReference type="Proteomes" id="UP001310594"/>
    </source>
</evidence>
<comment type="caution">
    <text evidence="2">The sequence shown here is derived from an EMBL/GenBank/DDBJ whole genome shotgun (WGS) entry which is preliminary data.</text>
</comment>
<gene>
    <name evidence="2" type="ORF">LTR97_006451</name>
</gene>
<dbReference type="InterPro" id="IPR046539">
    <property type="entry name" value="DUF6604"/>
</dbReference>
<dbReference type="Proteomes" id="UP001310594">
    <property type="component" value="Unassembled WGS sequence"/>
</dbReference>
<protein>
    <recommendedName>
        <fullName evidence="1">DUF6604 domain-containing protein</fullName>
    </recommendedName>
</protein>
<dbReference type="Pfam" id="PF20253">
    <property type="entry name" value="DUF6604"/>
    <property type="match status" value="1"/>
</dbReference>
<sequence length="938" mass="105356">MSGSNPIANRYKRYKAGTNKLTRWLYVKGSHDSTAAKSTEAKKLSTQDLVRLADGIVSTTPHVDIPLEIIVVTEDVISGRQVCADWYASTSNDTSGETEKQNKSHLNFIAVLKNILSILQKAYEERCTKAAQKPKRGAALTTKTDILQNIFDYLDVEEPTAAPLGAVAKSARQPRPAECPEIHVQEVDEADEAFAIWCLFKDQYDVCQYVKSIWEQHVAGKMSFRTVCEVTDSAFTLMQKASDEFTSEYPHFAHMQDINDFLGFETSVSGQTVTVLGFRNQHLGASAHTTPAVHELFCTKAYNMLQEFKGLGLGEPIPPGAYNRSHRFAAVLRALVPEVLLLYRAEKAAEMLGRPCSTNDFHKDMFVAALVRSCSTGAMAPSLATICQAYMHIYDVLGLCVAEGFTTLHQDLDRLRQARLKRRDFVGVLGGGSPLPMANVEVMDGAGIERYIEKDAMVSIQEHSPWEDLRKPSAPFQIQKLLPVSCGAMLWIQQLSMHTSGLTMCNAGFAVVAAAHLYKAARRSGVLQTAWEDMDWFISQHGAAKPVVLEQQGNTTSLDVLARHYRISLGGRQPKKKEKSSGPPDAKLYTRVSGVRHRFQYAELPSPLQSLKNGRIFNEIDTSPHLRNINSSWKAGTAAWDNLLERSLYEVANAALDRQAAGAGIDRSKSRGARSWKLSAVQLLEAFADMLKEDELNFNFDYMSFSRDCFDLLSSMARKHVPLKAGDIFVPSEFVNIMLWEATGTEKKGKDAIKLEDTMMFEVKDFLQQHVRTKGSHYLEEARPRCSSHMERPSALSDYHVVRILGPPDPFTPLQGIGAVKEHYKQQGVEFHLDETTNIVLLYNPAWKTAFDSRRDLLRWFGVNDQELIEASMTQADYHYWAETPRGRSVQEAGKEAYLWSRMLESTQEMYLKQLDVRSMEERMERDLAKLAELMMLD</sequence>
<dbReference type="AlphaFoldDB" id="A0AAN7W7Z2"/>
<proteinExistence type="predicted"/>
<accession>A0AAN7W7Z2</accession>